<dbReference type="Proteomes" id="UP001501444">
    <property type="component" value="Unassembled WGS sequence"/>
</dbReference>
<dbReference type="EMBL" id="BAAARV010000058">
    <property type="protein sequence ID" value="GAA2363139.1"/>
    <property type="molecule type" value="Genomic_DNA"/>
</dbReference>
<evidence type="ECO:0000313" key="1">
    <source>
        <dbReference type="EMBL" id="GAA2363139.1"/>
    </source>
</evidence>
<accession>A0ABN3GXU9</accession>
<sequence length="328" mass="35163">MDLDRERWTALSDAGAEALAARIADRLGAASVRVRPHEYAGRRNRIAVFDLGGEPFALVPGGRARVGYDAVRFVPTADQVDSYRESVEEYGIPLSIHEYVDAYTSPARTVEVPALLVSVEAVQAGLTEVAPDDPAVARRVEQLRSTAGATGGDMPRQVTWHGFGRALLGPDGTVHAAWRFGRPTHGGEVARLAAIGQRLLTPDEWEYACGAGAASLFRWGDACPAGPDPYSAASGPHREPNLFGLLIGQDPYRDERTADPAVVCGGDGGGMVCGGAGEFVSWLTVATAYRDPDHAEFIQREGEHLDQMLIRPAIPVPDTRFRPDPTLA</sequence>
<evidence type="ECO:0000313" key="2">
    <source>
        <dbReference type="Proteomes" id="UP001501444"/>
    </source>
</evidence>
<dbReference type="InterPro" id="IPR016187">
    <property type="entry name" value="CTDL_fold"/>
</dbReference>
<keyword evidence="2" id="KW-1185">Reference proteome</keyword>
<comment type="caution">
    <text evidence="1">The sequence shown here is derived from an EMBL/GenBank/DDBJ whole genome shotgun (WGS) entry which is preliminary data.</text>
</comment>
<dbReference type="Gene3D" id="3.90.1580.10">
    <property type="entry name" value="paralog of FGE (formylglycine-generating enzyme)"/>
    <property type="match status" value="1"/>
</dbReference>
<proteinExistence type="predicted"/>
<reference evidence="1 2" key="1">
    <citation type="journal article" date="2019" name="Int. J. Syst. Evol. Microbiol.">
        <title>The Global Catalogue of Microorganisms (GCM) 10K type strain sequencing project: providing services to taxonomists for standard genome sequencing and annotation.</title>
        <authorList>
            <consortium name="The Broad Institute Genomics Platform"/>
            <consortium name="The Broad Institute Genome Sequencing Center for Infectious Disease"/>
            <person name="Wu L."/>
            <person name="Ma J."/>
        </authorList>
    </citation>
    <scope>NUCLEOTIDE SEQUENCE [LARGE SCALE GENOMIC DNA]</scope>
    <source>
        <strain evidence="1 2">JCM 3272</strain>
    </source>
</reference>
<dbReference type="SUPFAM" id="SSF56436">
    <property type="entry name" value="C-type lectin-like"/>
    <property type="match status" value="1"/>
</dbReference>
<organism evidence="1 2">
    <name type="scientific">Dactylosporangium salmoneum</name>
    <dbReference type="NCBI Taxonomy" id="53361"/>
    <lineage>
        <taxon>Bacteria</taxon>
        <taxon>Bacillati</taxon>
        <taxon>Actinomycetota</taxon>
        <taxon>Actinomycetes</taxon>
        <taxon>Micromonosporales</taxon>
        <taxon>Micromonosporaceae</taxon>
        <taxon>Dactylosporangium</taxon>
    </lineage>
</organism>
<protein>
    <recommendedName>
        <fullName evidence="3">Sulfatase-modifying factor enzyme domain-containing protein</fullName>
    </recommendedName>
</protein>
<dbReference type="InterPro" id="IPR042095">
    <property type="entry name" value="SUMF_sf"/>
</dbReference>
<gene>
    <name evidence="1" type="ORF">GCM10010170_059770</name>
</gene>
<evidence type="ECO:0008006" key="3">
    <source>
        <dbReference type="Google" id="ProtNLM"/>
    </source>
</evidence>
<name>A0ABN3GXU9_9ACTN</name>
<dbReference type="RefSeq" id="WP_344615885.1">
    <property type="nucleotide sequence ID" value="NZ_BAAARV010000058.1"/>
</dbReference>